<keyword evidence="1" id="KW-0472">Membrane</keyword>
<dbReference type="Pfam" id="PF01757">
    <property type="entry name" value="Acyl_transf_3"/>
    <property type="match status" value="1"/>
</dbReference>
<dbReference type="InterPro" id="IPR002656">
    <property type="entry name" value="Acyl_transf_3_dom"/>
</dbReference>
<feature type="transmembrane region" description="Helical" evidence="1">
    <location>
        <begin position="235"/>
        <end position="256"/>
    </location>
</feature>
<evidence type="ECO:0000313" key="3">
    <source>
        <dbReference type="EMBL" id="GGM57958.1"/>
    </source>
</evidence>
<feature type="transmembrane region" description="Helical" evidence="1">
    <location>
        <begin position="33"/>
        <end position="54"/>
    </location>
</feature>
<accession>A0A8J3CGL9</accession>
<gene>
    <name evidence="3" type="ORF">GCM10012275_31440</name>
</gene>
<feature type="transmembrane region" description="Helical" evidence="1">
    <location>
        <begin position="66"/>
        <end position="85"/>
    </location>
</feature>
<feature type="domain" description="Acyltransferase 3" evidence="2">
    <location>
        <begin position="27"/>
        <end position="374"/>
    </location>
</feature>
<feature type="transmembrane region" description="Helical" evidence="1">
    <location>
        <begin position="357"/>
        <end position="377"/>
    </location>
</feature>
<keyword evidence="1" id="KW-1133">Transmembrane helix</keyword>
<keyword evidence="4" id="KW-1185">Reference proteome</keyword>
<feature type="transmembrane region" description="Helical" evidence="1">
    <location>
        <begin position="114"/>
        <end position="136"/>
    </location>
</feature>
<feature type="transmembrane region" description="Helical" evidence="1">
    <location>
        <begin position="205"/>
        <end position="223"/>
    </location>
</feature>
<sequence>MVSLRTQWRTAAERVDAATPADRERVVDGLRALAILGIVVGHWLVTAVAMDGGISTPLAALPEGAPISWVLQTLGVFFFVGGWVNSRGVLSAEERGTWYGEWLAARLRRLARPVLVLAVVWVPVLLVLSVLGSAWLGVLSPWVGTIVWVLGTPLWFLVVYAVLTMLTPLAVGLDRRFGAWSALGPLGVVLFADLVRFGVGWEGPQLFVLSVLGGWFVGYQLGVARGRGGLAGTRIALWLIGAGVVGMAVLILLFNYPASAVGVTGLGRSNLNPPSLIVPALTAVQVGLVVLLWNHLARLLRRPGAWLATVVLNRNIMTVFLWHQAAMIVVTALLLPFGPVPGLHTSPDDWGWVLARLPWLVVFAVVLAAMTVAVGRFERPAEQPSQR</sequence>
<name>A0A8J3CGL9_9PSEU</name>
<dbReference type="RefSeq" id="WP_189058336.1">
    <property type="nucleotide sequence ID" value="NZ_BMMK01000013.1"/>
</dbReference>
<evidence type="ECO:0000259" key="2">
    <source>
        <dbReference type="Pfam" id="PF01757"/>
    </source>
</evidence>
<keyword evidence="3" id="KW-0012">Acyltransferase</keyword>
<evidence type="ECO:0000313" key="4">
    <source>
        <dbReference type="Proteomes" id="UP000637578"/>
    </source>
</evidence>
<feature type="transmembrane region" description="Helical" evidence="1">
    <location>
        <begin position="177"/>
        <end position="199"/>
    </location>
</feature>
<proteinExistence type="predicted"/>
<reference evidence="3" key="2">
    <citation type="submission" date="2020-09" db="EMBL/GenBank/DDBJ databases">
        <authorList>
            <person name="Sun Q."/>
            <person name="Zhou Y."/>
        </authorList>
    </citation>
    <scope>NUCLEOTIDE SEQUENCE</scope>
    <source>
        <strain evidence="3">CGMCC 4.5737</strain>
    </source>
</reference>
<keyword evidence="3" id="KW-0808">Transferase</keyword>
<evidence type="ECO:0000256" key="1">
    <source>
        <dbReference type="SAM" id="Phobius"/>
    </source>
</evidence>
<dbReference type="EMBL" id="BMMK01000013">
    <property type="protein sequence ID" value="GGM57958.1"/>
    <property type="molecule type" value="Genomic_DNA"/>
</dbReference>
<comment type="caution">
    <text evidence="3">The sequence shown here is derived from an EMBL/GenBank/DDBJ whole genome shotgun (WGS) entry which is preliminary data.</text>
</comment>
<protein>
    <submittedName>
        <fullName evidence="3">Acyltransferase</fullName>
    </submittedName>
</protein>
<organism evidence="3 4">
    <name type="scientific">Longimycelium tulufanense</name>
    <dbReference type="NCBI Taxonomy" id="907463"/>
    <lineage>
        <taxon>Bacteria</taxon>
        <taxon>Bacillati</taxon>
        <taxon>Actinomycetota</taxon>
        <taxon>Actinomycetes</taxon>
        <taxon>Pseudonocardiales</taxon>
        <taxon>Pseudonocardiaceae</taxon>
        <taxon>Longimycelium</taxon>
    </lineage>
</organism>
<dbReference type="Proteomes" id="UP000637578">
    <property type="component" value="Unassembled WGS sequence"/>
</dbReference>
<reference evidence="3" key="1">
    <citation type="journal article" date="2014" name="Int. J. Syst. Evol. Microbiol.">
        <title>Complete genome sequence of Corynebacterium casei LMG S-19264T (=DSM 44701T), isolated from a smear-ripened cheese.</title>
        <authorList>
            <consortium name="US DOE Joint Genome Institute (JGI-PGF)"/>
            <person name="Walter F."/>
            <person name="Albersmeier A."/>
            <person name="Kalinowski J."/>
            <person name="Ruckert C."/>
        </authorList>
    </citation>
    <scope>NUCLEOTIDE SEQUENCE</scope>
    <source>
        <strain evidence="3">CGMCC 4.5737</strain>
    </source>
</reference>
<feature type="transmembrane region" description="Helical" evidence="1">
    <location>
        <begin position="142"/>
        <end position="165"/>
    </location>
</feature>
<dbReference type="AlphaFoldDB" id="A0A8J3CGL9"/>
<dbReference type="GO" id="GO:0016747">
    <property type="term" value="F:acyltransferase activity, transferring groups other than amino-acyl groups"/>
    <property type="evidence" value="ECO:0007669"/>
    <property type="project" value="InterPro"/>
</dbReference>
<feature type="transmembrane region" description="Helical" evidence="1">
    <location>
        <begin position="316"/>
        <end position="337"/>
    </location>
</feature>
<keyword evidence="1" id="KW-0812">Transmembrane</keyword>
<feature type="transmembrane region" description="Helical" evidence="1">
    <location>
        <begin position="276"/>
        <end position="296"/>
    </location>
</feature>